<feature type="domain" description="Serine hydrolase" evidence="3">
    <location>
        <begin position="4"/>
        <end position="120"/>
    </location>
</feature>
<dbReference type="PANTHER" id="PTHR48070:SF6">
    <property type="entry name" value="ESTERASE OVCA2"/>
    <property type="match status" value="1"/>
</dbReference>
<dbReference type="GO" id="GO:0005634">
    <property type="term" value="C:nucleus"/>
    <property type="evidence" value="ECO:0007669"/>
    <property type="project" value="TreeGrafter"/>
</dbReference>
<sequence>MPMVSSVREYVRANGPFDGILGFSQGASMAHLLLAMEQLGEIKLGFRFAIFFSSFLSLSSLHDSYTSLRLDIPSLHIYGTGDQVVAYTNSEKLQTMFNDCVSIVHDGGHFIPTMSKYKETII</sequence>
<dbReference type="OrthoDB" id="414698at2759"/>
<proteinExistence type="inferred from homology"/>
<comment type="similarity">
    <text evidence="1">Belongs to the LovG family.</text>
</comment>
<dbReference type="GO" id="GO:0005737">
    <property type="term" value="C:cytoplasm"/>
    <property type="evidence" value="ECO:0007669"/>
    <property type="project" value="TreeGrafter"/>
</dbReference>
<dbReference type="PANTHER" id="PTHR48070">
    <property type="entry name" value="ESTERASE OVCA2"/>
    <property type="match status" value="1"/>
</dbReference>
<evidence type="ECO:0000256" key="1">
    <source>
        <dbReference type="ARBA" id="ARBA00005863"/>
    </source>
</evidence>
<dbReference type="AlphaFoldDB" id="A0A368GQP1"/>
<keyword evidence="5" id="KW-1185">Reference proteome</keyword>
<dbReference type="EMBL" id="JOJR01000104">
    <property type="protein sequence ID" value="RCN45345.1"/>
    <property type="molecule type" value="Genomic_DNA"/>
</dbReference>
<evidence type="ECO:0000259" key="3">
    <source>
        <dbReference type="Pfam" id="PF03959"/>
    </source>
</evidence>
<dbReference type="Pfam" id="PF03959">
    <property type="entry name" value="FSH1"/>
    <property type="match status" value="1"/>
</dbReference>
<dbReference type="InterPro" id="IPR005645">
    <property type="entry name" value="FSH-like_dom"/>
</dbReference>
<dbReference type="Proteomes" id="UP000252519">
    <property type="component" value="Unassembled WGS sequence"/>
</dbReference>
<dbReference type="InterPro" id="IPR050593">
    <property type="entry name" value="LovG"/>
</dbReference>
<dbReference type="STRING" id="29170.A0A368GQP1"/>
<evidence type="ECO:0000313" key="5">
    <source>
        <dbReference type="Proteomes" id="UP000252519"/>
    </source>
</evidence>
<dbReference type="GO" id="GO:0032526">
    <property type="term" value="P:response to retinoic acid"/>
    <property type="evidence" value="ECO:0007669"/>
    <property type="project" value="TreeGrafter"/>
</dbReference>
<dbReference type="SUPFAM" id="SSF53474">
    <property type="entry name" value="alpha/beta-Hydrolases"/>
    <property type="match status" value="1"/>
</dbReference>
<reference evidence="4 5" key="1">
    <citation type="submission" date="2014-10" db="EMBL/GenBank/DDBJ databases">
        <title>Draft genome of the hookworm Ancylostoma caninum.</title>
        <authorList>
            <person name="Mitreva M."/>
        </authorList>
    </citation>
    <scope>NUCLEOTIDE SEQUENCE [LARGE SCALE GENOMIC DNA]</scope>
    <source>
        <strain evidence="4 5">Baltimore</strain>
    </source>
</reference>
<dbReference type="Gene3D" id="3.40.50.1820">
    <property type="entry name" value="alpha/beta hydrolase"/>
    <property type="match status" value="1"/>
</dbReference>
<evidence type="ECO:0000313" key="4">
    <source>
        <dbReference type="EMBL" id="RCN45345.1"/>
    </source>
</evidence>
<evidence type="ECO:0000256" key="2">
    <source>
        <dbReference type="ARBA" id="ARBA00022801"/>
    </source>
</evidence>
<accession>A0A368GQP1</accession>
<comment type="caution">
    <text evidence="4">The sequence shown here is derived from an EMBL/GenBank/DDBJ whole genome shotgun (WGS) entry which is preliminary data.</text>
</comment>
<keyword evidence="2" id="KW-0378">Hydrolase</keyword>
<protein>
    <recommendedName>
        <fullName evidence="3">Serine hydrolase domain-containing protein</fullName>
    </recommendedName>
</protein>
<dbReference type="InterPro" id="IPR029058">
    <property type="entry name" value="AB_hydrolase_fold"/>
</dbReference>
<name>A0A368GQP1_ANCCA</name>
<dbReference type="GO" id="GO:0016787">
    <property type="term" value="F:hydrolase activity"/>
    <property type="evidence" value="ECO:0007669"/>
    <property type="project" value="UniProtKB-KW"/>
</dbReference>
<gene>
    <name evidence="4" type="ORF">ANCCAN_08646</name>
</gene>
<organism evidence="4 5">
    <name type="scientific">Ancylostoma caninum</name>
    <name type="common">Dog hookworm</name>
    <dbReference type="NCBI Taxonomy" id="29170"/>
    <lineage>
        <taxon>Eukaryota</taxon>
        <taxon>Metazoa</taxon>
        <taxon>Ecdysozoa</taxon>
        <taxon>Nematoda</taxon>
        <taxon>Chromadorea</taxon>
        <taxon>Rhabditida</taxon>
        <taxon>Rhabditina</taxon>
        <taxon>Rhabditomorpha</taxon>
        <taxon>Strongyloidea</taxon>
        <taxon>Ancylostomatidae</taxon>
        <taxon>Ancylostomatinae</taxon>
        <taxon>Ancylostoma</taxon>
    </lineage>
</organism>